<keyword evidence="3" id="KW-1185">Reference proteome</keyword>
<organism evidence="2 3">
    <name type="scientific">Hevea brasiliensis</name>
    <name type="common">Para rubber tree</name>
    <name type="synonym">Siphonia brasiliensis</name>
    <dbReference type="NCBI Taxonomy" id="3981"/>
    <lineage>
        <taxon>Eukaryota</taxon>
        <taxon>Viridiplantae</taxon>
        <taxon>Streptophyta</taxon>
        <taxon>Embryophyta</taxon>
        <taxon>Tracheophyta</taxon>
        <taxon>Spermatophyta</taxon>
        <taxon>Magnoliopsida</taxon>
        <taxon>eudicotyledons</taxon>
        <taxon>Gunneridae</taxon>
        <taxon>Pentapetalae</taxon>
        <taxon>rosids</taxon>
        <taxon>fabids</taxon>
        <taxon>Malpighiales</taxon>
        <taxon>Euphorbiaceae</taxon>
        <taxon>Crotonoideae</taxon>
        <taxon>Micrandreae</taxon>
        <taxon>Hevea</taxon>
    </lineage>
</organism>
<comment type="caution">
    <text evidence="2">The sequence shown here is derived from an EMBL/GenBank/DDBJ whole genome shotgun (WGS) entry which is preliminary data.</text>
</comment>
<name>A0A6A6MKD4_HEVBR</name>
<reference evidence="2 3" key="1">
    <citation type="journal article" date="2020" name="Mol. Plant">
        <title>The Chromosome-Based Rubber Tree Genome Provides New Insights into Spurge Genome Evolution and Rubber Biosynthesis.</title>
        <authorList>
            <person name="Liu J."/>
            <person name="Shi C."/>
            <person name="Shi C.C."/>
            <person name="Li W."/>
            <person name="Zhang Q.J."/>
            <person name="Zhang Y."/>
            <person name="Li K."/>
            <person name="Lu H.F."/>
            <person name="Shi C."/>
            <person name="Zhu S.T."/>
            <person name="Xiao Z.Y."/>
            <person name="Nan H."/>
            <person name="Yue Y."/>
            <person name="Zhu X.G."/>
            <person name="Wu Y."/>
            <person name="Hong X.N."/>
            <person name="Fan G.Y."/>
            <person name="Tong Y."/>
            <person name="Zhang D."/>
            <person name="Mao C.L."/>
            <person name="Liu Y.L."/>
            <person name="Hao S.J."/>
            <person name="Liu W.Q."/>
            <person name="Lv M.Q."/>
            <person name="Zhang H.B."/>
            <person name="Liu Y."/>
            <person name="Hu-Tang G.R."/>
            <person name="Wang J.P."/>
            <person name="Wang J.H."/>
            <person name="Sun Y.H."/>
            <person name="Ni S.B."/>
            <person name="Chen W.B."/>
            <person name="Zhang X.C."/>
            <person name="Jiao Y.N."/>
            <person name="Eichler E.E."/>
            <person name="Li G.H."/>
            <person name="Liu X."/>
            <person name="Gao L.Z."/>
        </authorList>
    </citation>
    <scope>NUCLEOTIDE SEQUENCE [LARGE SCALE GENOMIC DNA]</scope>
    <source>
        <strain evidence="3">cv. GT1</strain>
        <tissue evidence="2">Leaf</tissue>
    </source>
</reference>
<accession>A0A6A6MKD4</accession>
<evidence type="ECO:0000256" key="1">
    <source>
        <dbReference type="SAM" id="MobiDB-lite"/>
    </source>
</evidence>
<sequence length="138" mass="13707">MQQVWLGRTGERESCLLVVEEEIHEEGGSEVVTAGGGAIGVDGGGDVGGAGGGDAGGDGGGADGSGVEGVVVDGRVDDGGGKVDVEFDGKEGAVVDDGEVAEDVVGGTAEGEEFGEGDVEAMSVSNKMYEKLYLHIKF</sequence>
<evidence type="ECO:0000313" key="3">
    <source>
        <dbReference type="Proteomes" id="UP000467840"/>
    </source>
</evidence>
<feature type="region of interest" description="Disordered" evidence="1">
    <location>
        <begin position="33"/>
        <end position="68"/>
    </location>
</feature>
<proteinExistence type="predicted"/>
<dbReference type="AlphaFoldDB" id="A0A6A6MKD4"/>
<gene>
    <name evidence="2" type="ORF">GH714_013095</name>
</gene>
<feature type="compositionally biased region" description="Gly residues" evidence="1">
    <location>
        <begin position="34"/>
        <end position="67"/>
    </location>
</feature>
<protein>
    <submittedName>
        <fullName evidence="2">Uncharacterized protein</fullName>
    </submittedName>
</protein>
<dbReference type="EMBL" id="JAAGAX010000005">
    <property type="protein sequence ID" value="KAF2313744.1"/>
    <property type="molecule type" value="Genomic_DNA"/>
</dbReference>
<evidence type="ECO:0000313" key="2">
    <source>
        <dbReference type="EMBL" id="KAF2313744.1"/>
    </source>
</evidence>
<dbReference type="Proteomes" id="UP000467840">
    <property type="component" value="Chromosome 15"/>
</dbReference>